<protein>
    <recommendedName>
        <fullName evidence="2">diguanylate cyclase</fullName>
        <ecNumber evidence="2">2.7.7.65</ecNumber>
    </recommendedName>
</protein>
<dbReference type="CDD" id="cd01949">
    <property type="entry name" value="GGDEF"/>
    <property type="match status" value="1"/>
</dbReference>
<evidence type="ECO:0000256" key="2">
    <source>
        <dbReference type="ARBA" id="ARBA00012528"/>
    </source>
</evidence>
<dbReference type="InterPro" id="IPR029787">
    <property type="entry name" value="Nucleotide_cyclase"/>
</dbReference>
<accession>D0L0P5</accession>
<evidence type="ECO:0000256" key="3">
    <source>
        <dbReference type="ARBA" id="ARBA00034247"/>
    </source>
</evidence>
<evidence type="ECO:0000256" key="4">
    <source>
        <dbReference type="SAM" id="Coils"/>
    </source>
</evidence>
<dbReference type="GO" id="GO:1902201">
    <property type="term" value="P:negative regulation of bacterial-type flagellum-dependent cell motility"/>
    <property type="evidence" value="ECO:0007669"/>
    <property type="project" value="TreeGrafter"/>
</dbReference>
<dbReference type="NCBIfam" id="TIGR00254">
    <property type="entry name" value="GGDEF"/>
    <property type="match status" value="1"/>
</dbReference>
<evidence type="ECO:0000256" key="1">
    <source>
        <dbReference type="ARBA" id="ARBA00001946"/>
    </source>
</evidence>
<dbReference type="HOGENOM" id="CLU_000445_11_16_6"/>
<keyword evidence="7" id="KW-1185">Reference proteome</keyword>
<dbReference type="STRING" id="555778.Hneap_1435"/>
<evidence type="ECO:0000313" key="6">
    <source>
        <dbReference type="EMBL" id="ACX96268.1"/>
    </source>
</evidence>
<dbReference type="Gene3D" id="3.30.70.270">
    <property type="match status" value="1"/>
</dbReference>
<dbReference type="eggNOG" id="COG3706">
    <property type="taxonomic scope" value="Bacteria"/>
</dbReference>
<dbReference type="SMART" id="SM00267">
    <property type="entry name" value="GGDEF"/>
    <property type="match status" value="1"/>
</dbReference>
<dbReference type="GO" id="GO:0043709">
    <property type="term" value="P:cell adhesion involved in single-species biofilm formation"/>
    <property type="evidence" value="ECO:0007669"/>
    <property type="project" value="TreeGrafter"/>
</dbReference>
<dbReference type="Proteomes" id="UP000009102">
    <property type="component" value="Chromosome"/>
</dbReference>
<dbReference type="OrthoDB" id="9812260at2"/>
<reference evidence="6 7" key="1">
    <citation type="submission" date="2009-10" db="EMBL/GenBank/DDBJ databases">
        <title>Complete sequence of Halothiobacillus neapolitanus c2.</title>
        <authorList>
            <consortium name="US DOE Joint Genome Institute"/>
            <person name="Lucas S."/>
            <person name="Copeland A."/>
            <person name="Lapidus A."/>
            <person name="Glavina del Rio T."/>
            <person name="Tice H."/>
            <person name="Bruce D."/>
            <person name="Goodwin L."/>
            <person name="Pitluck S."/>
            <person name="Davenport K."/>
            <person name="Brettin T."/>
            <person name="Detter J.C."/>
            <person name="Han C."/>
            <person name="Tapia R."/>
            <person name="Larimer F."/>
            <person name="Land M."/>
            <person name="Hauser L."/>
            <person name="Kyrpides N."/>
            <person name="Mikhailova N."/>
            <person name="Kerfeld C."/>
            <person name="Cannon G."/>
            <person name="Heinhort S."/>
        </authorList>
    </citation>
    <scope>NUCLEOTIDE SEQUENCE [LARGE SCALE GENOMIC DNA]</scope>
    <source>
        <strain evidence="7">ATCC 23641 / c2</strain>
    </source>
</reference>
<feature type="coiled-coil region" evidence="4">
    <location>
        <begin position="37"/>
        <end position="88"/>
    </location>
</feature>
<proteinExistence type="predicted"/>
<dbReference type="KEGG" id="hna:Hneap_1435"/>
<dbReference type="FunFam" id="3.30.70.270:FF:000001">
    <property type="entry name" value="Diguanylate cyclase domain protein"/>
    <property type="match status" value="1"/>
</dbReference>
<feature type="domain" description="GGDEF" evidence="5">
    <location>
        <begin position="111"/>
        <end position="242"/>
    </location>
</feature>
<comment type="catalytic activity">
    <reaction evidence="3">
        <text>2 GTP = 3',3'-c-di-GMP + 2 diphosphate</text>
        <dbReference type="Rhea" id="RHEA:24898"/>
        <dbReference type="ChEBI" id="CHEBI:33019"/>
        <dbReference type="ChEBI" id="CHEBI:37565"/>
        <dbReference type="ChEBI" id="CHEBI:58805"/>
        <dbReference type="EC" id="2.7.7.65"/>
    </reaction>
</comment>
<comment type="cofactor">
    <cofactor evidence="1">
        <name>Mg(2+)</name>
        <dbReference type="ChEBI" id="CHEBI:18420"/>
    </cofactor>
</comment>
<sequence>MIMTTQDAYAPDLFEREITVLNKAKQAKVNFSSHADHSALSELIDEYERVIREMRRVIAHSDRTERELNNANQRLRELTEALTFQNRHDGLTRLLNRTTLINEAEQLLKTTKSALIMIDIDHFKQINDRYGHPTGDRVLVGLADTLRSIIQPPALCGRLGGEEFAIVLPTNQLEEVISLAEKISEEIRNLRCESELGLRMTASLSITLARPGVNFDTLYLCGDDALYRAKHDGRNRIEVVPHPLNPT</sequence>
<dbReference type="PANTHER" id="PTHR45138:SF9">
    <property type="entry name" value="DIGUANYLATE CYCLASE DGCM-RELATED"/>
    <property type="match status" value="1"/>
</dbReference>
<dbReference type="InterPro" id="IPR043128">
    <property type="entry name" value="Rev_trsase/Diguanyl_cyclase"/>
</dbReference>
<dbReference type="InterPro" id="IPR050469">
    <property type="entry name" value="Diguanylate_Cyclase"/>
</dbReference>
<name>D0L0P5_HALNC</name>
<dbReference type="PANTHER" id="PTHR45138">
    <property type="entry name" value="REGULATORY COMPONENTS OF SENSORY TRANSDUCTION SYSTEM"/>
    <property type="match status" value="1"/>
</dbReference>
<evidence type="ECO:0000313" key="7">
    <source>
        <dbReference type="Proteomes" id="UP000009102"/>
    </source>
</evidence>
<dbReference type="GO" id="GO:0005886">
    <property type="term" value="C:plasma membrane"/>
    <property type="evidence" value="ECO:0007669"/>
    <property type="project" value="TreeGrafter"/>
</dbReference>
<dbReference type="Pfam" id="PF00990">
    <property type="entry name" value="GGDEF"/>
    <property type="match status" value="1"/>
</dbReference>
<dbReference type="InterPro" id="IPR000160">
    <property type="entry name" value="GGDEF_dom"/>
</dbReference>
<dbReference type="EC" id="2.7.7.65" evidence="2"/>
<dbReference type="AlphaFoldDB" id="D0L0P5"/>
<organism evidence="6 7">
    <name type="scientific">Halothiobacillus neapolitanus (strain ATCC 23641 / DSM 15147 / CIP 104769 / NCIMB 8539 / c2)</name>
    <name type="common">Thiobacillus neapolitanus</name>
    <dbReference type="NCBI Taxonomy" id="555778"/>
    <lineage>
        <taxon>Bacteria</taxon>
        <taxon>Pseudomonadati</taxon>
        <taxon>Pseudomonadota</taxon>
        <taxon>Gammaproteobacteria</taxon>
        <taxon>Chromatiales</taxon>
        <taxon>Halothiobacillaceae</taxon>
        <taxon>Halothiobacillus</taxon>
    </lineage>
</organism>
<dbReference type="GO" id="GO:0052621">
    <property type="term" value="F:diguanylate cyclase activity"/>
    <property type="evidence" value="ECO:0007669"/>
    <property type="project" value="UniProtKB-EC"/>
</dbReference>
<keyword evidence="4" id="KW-0175">Coiled coil</keyword>
<dbReference type="SUPFAM" id="SSF55073">
    <property type="entry name" value="Nucleotide cyclase"/>
    <property type="match status" value="1"/>
</dbReference>
<gene>
    <name evidence="6" type="ordered locus">Hneap_1435</name>
</gene>
<evidence type="ECO:0000259" key="5">
    <source>
        <dbReference type="PROSITE" id="PS50887"/>
    </source>
</evidence>
<dbReference type="PROSITE" id="PS50887">
    <property type="entry name" value="GGDEF"/>
    <property type="match status" value="1"/>
</dbReference>
<dbReference type="EMBL" id="CP001801">
    <property type="protein sequence ID" value="ACX96268.1"/>
    <property type="molecule type" value="Genomic_DNA"/>
</dbReference>